<reference evidence="4" key="1">
    <citation type="submission" date="2011-12" db="EMBL/GenBank/DDBJ databases">
        <title>Complete genome sequence of Streptomyces cattleya strain DSM 46488.</title>
        <authorList>
            <person name="Ou H.-Y."/>
            <person name="Li P."/>
            <person name="Zhao C."/>
            <person name="O'Hagan D."/>
            <person name="Deng Z."/>
        </authorList>
    </citation>
    <scope>NUCLEOTIDE SEQUENCE [LARGE SCALE GENOMIC DNA]</scope>
    <source>
        <strain evidence="4">ATCC 35852 / DSM 46488 / JCM 4925 / NBRC 14057 / NRRL 8057</strain>
    </source>
</reference>
<evidence type="ECO:0000313" key="4">
    <source>
        <dbReference type="Proteomes" id="UP000007842"/>
    </source>
</evidence>
<feature type="chain" id="PRO_5038431057" description="LPXTG cell wall anchor domain-containing protein" evidence="2">
    <location>
        <begin position="42"/>
        <end position="108"/>
    </location>
</feature>
<evidence type="ECO:0000313" key="3">
    <source>
        <dbReference type="EMBL" id="AEW96188.1"/>
    </source>
</evidence>
<keyword evidence="1" id="KW-0812">Transmembrane</keyword>
<keyword evidence="2" id="KW-0732">Signal</keyword>
<sequence>MKSPCPQGGSMAARRSLTTTASASAALVAALCLTPTAAASAGHTPAPPAAPVHHTTVRHTPAVQAVTGPRLADTGGVDTTPYVIGGTVFLGMGAALLVYARRRALPSY</sequence>
<feature type="signal peptide" evidence="2">
    <location>
        <begin position="1"/>
        <end position="41"/>
    </location>
</feature>
<evidence type="ECO:0000256" key="2">
    <source>
        <dbReference type="SAM" id="SignalP"/>
    </source>
</evidence>
<keyword evidence="4" id="KW-1185">Reference proteome</keyword>
<dbReference type="HOGENOM" id="CLU_153263_0_0_11"/>
<evidence type="ECO:0008006" key="5">
    <source>
        <dbReference type="Google" id="ProtNLM"/>
    </source>
</evidence>
<feature type="transmembrane region" description="Helical" evidence="1">
    <location>
        <begin position="82"/>
        <end position="100"/>
    </location>
</feature>
<name>G8WR29_STREN</name>
<dbReference type="KEGG" id="scy:SCATT_38170"/>
<dbReference type="PROSITE" id="PS51318">
    <property type="entry name" value="TAT"/>
    <property type="match status" value="1"/>
</dbReference>
<dbReference type="InterPro" id="IPR006311">
    <property type="entry name" value="TAT_signal"/>
</dbReference>
<protein>
    <recommendedName>
        <fullName evidence="5">LPXTG cell wall anchor domain-containing protein</fullName>
    </recommendedName>
</protein>
<dbReference type="AlphaFoldDB" id="G8WR29"/>
<dbReference type="NCBIfam" id="TIGR01167">
    <property type="entry name" value="LPXTG_anchor"/>
    <property type="match status" value="1"/>
</dbReference>
<organism evidence="3 4">
    <name type="scientific">Streptantibioticus cattleyicolor (strain ATCC 35852 / DSM 46488 / JCM 4925 / NBRC 14057 / NRRL 8057)</name>
    <name type="common">Streptomyces cattleya</name>
    <dbReference type="NCBI Taxonomy" id="1003195"/>
    <lineage>
        <taxon>Bacteria</taxon>
        <taxon>Bacillati</taxon>
        <taxon>Actinomycetota</taxon>
        <taxon>Actinomycetes</taxon>
        <taxon>Kitasatosporales</taxon>
        <taxon>Streptomycetaceae</taxon>
        <taxon>Streptantibioticus</taxon>
    </lineage>
</organism>
<accession>G8WR29</accession>
<dbReference type="NCBIfam" id="NF041528">
    <property type="entry name" value="strep_LAETG"/>
    <property type="match status" value="1"/>
</dbReference>
<keyword evidence="1" id="KW-1133">Transmembrane helix</keyword>
<proteinExistence type="predicted"/>
<dbReference type="PATRIC" id="fig|1003195.29.peg.3810"/>
<gene>
    <name evidence="3" type="ordered locus">SCATT_38170</name>
</gene>
<evidence type="ECO:0000256" key="1">
    <source>
        <dbReference type="SAM" id="Phobius"/>
    </source>
</evidence>
<dbReference type="EMBL" id="CP003219">
    <property type="protein sequence ID" value="AEW96188.1"/>
    <property type="molecule type" value="Genomic_DNA"/>
</dbReference>
<dbReference type="Proteomes" id="UP000007842">
    <property type="component" value="Chromosome"/>
</dbReference>
<dbReference type="STRING" id="1003195.SCATT_38170"/>
<keyword evidence="1" id="KW-0472">Membrane</keyword>